<proteinExistence type="inferred from homology"/>
<evidence type="ECO:0000313" key="14">
    <source>
        <dbReference type="Proteomes" id="UP000473885"/>
    </source>
</evidence>
<keyword evidence="6 10" id="KW-0378">Hydrolase</keyword>
<comment type="cofactor">
    <cofactor evidence="10">
        <name>Zn(2+)</name>
        <dbReference type="ChEBI" id="CHEBI:29105"/>
    </cofactor>
    <text evidence="10">Binds 1 zinc ion per subunit.</text>
</comment>
<dbReference type="Gene3D" id="2.40.50.140">
    <property type="entry name" value="Nucleic acid-binding proteins"/>
    <property type="match status" value="1"/>
</dbReference>
<dbReference type="GO" id="GO:0003924">
    <property type="term" value="F:GTPase activity"/>
    <property type="evidence" value="ECO:0007669"/>
    <property type="project" value="UniProtKB-UniRule"/>
</dbReference>
<keyword evidence="4 10" id="KW-0699">rRNA-binding</keyword>
<comment type="similarity">
    <text evidence="10">Belongs to the TRAFAC class YlqF/YawG GTPase family. RsgA subfamily.</text>
</comment>
<dbReference type="InterPro" id="IPR027417">
    <property type="entry name" value="P-loop_NTPase"/>
</dbReference>
<dbReference type="PANTHER" id="PTHR32120:SF11">
    <property type="entry name" value="SMALL RIBOSOMAL SUBUNIT BIOGENESIS GTPASE RSGA 1, MITOCHONDRIAL-RELATED"/>
    <property type="match status" value="1"/>
</dbReference>
<dbReference type="InterPro" id="IPR012340">
    <property type="entry name" value="NA-bd_OB-fold"/>
</dbReference>
<dbReference type="GO" id="GO:0046872">
    <property type="term" value="F:metal ion binding"/>
    <property type="evidence" value="ECO:0007669"/>
    <property type="project" value="UniProtKB-KW"/>
</dbReference>
<dbReference type="InterPro" id="IPR004881">
    <property type="entry name" value="Ribosome_biogen_GTPase_RsgA"/>
</dbReference>
<dbReference type="PROSITE" id="PS51721">
    <property type="entry name" value="G_CP"/>
    <property type="match status" value="1"/>
</dbReference>
<dbReference type="InterPro" id="IPR030378">
    <property type="entry name" value="G_CP_dom"/>
</dbReference>
<protein>
    <recommendedName>
        <fullName evidence="10">Small ribosomal subunit biogenesis GTPase RsgA</fullName>
        <ecNumber evidence="10">3.6.1.-</ecNumber>
    </recommendedName>
</protein>
<keyword evidence="7 10" id="KW-0862">Zinc</keyword>
<dbReference type="PROSITE" id="PS50936">
    <property type="entry name" value="ENGC_GTPASE"/>
    <property type="match status" value="1"/>
</dbReference>
<feature type="binding site" evidence="10">
    <location>
        <position position="257"/>
    </location>
    <ligand>
        <name>Zn(2+)</name>
        <dbReference type="ChEBI" id="CHEBI:29105"/>
    </ligand>
</feature>
<dbReference type="GO" id="GO:0042274">
    <property type="term" value="P:ribosomal small subunit biogenesis"/>
    <property type="evidence" value="ECO:0007669"/>
    <property type="project" value="UniProtKB-UniRule"/>
</dbReference>
<evidence type="ECO:0000256" key="10">
    <source>
        <dbReference type="HAMAP-Rule" id="MF_01820"/>
    </source>
</evidence>
<gene>
    <name evidence="10 13" type="primary">rsgA</name>
    <name evidence="13" type="ORF">FDF74_02170</name>
</gene>
<name>A0A6M0R763_9CLOT</name>
<dbReference type="CDD" id="cd04466">
    <property type="entry name" value="S1_YloQ_GTPase"/>
    <property type="match status" value="1"/>
</dbReference>
<feature type="domain" description="CP-type G" evidence="12">
    <location>
        <begin position="63"/>
        <end position="220"/>
    </location>
</feature>
<comment type="subcellular location">
    <subcellularLocation>
        <location evidence="10">Cytoplasm</location>
    </subcellularLocation>
</comment>
<dbReference type="InterPro" id="IPR031944">
    <property type="entry name" value="RsgA_N"/>
</dbReference>
<organism evidence="13 14">
    <name type="scientific">Clostridium niameyense</name>
    <dbReference type="NCBI Taxonomy" id="1622073"/>
    <lineage>
        <taxon>Bacteria</taxon>
        <taxon>Bacillati</taxon>
        <taxon>Bacillota</taxon>
        <taxon>Clostridia</taxon>
        <taxon>Eubacteriales</taxon>
        <taxon>Clostridiaceae</taxon>
        <taxon>Clostridium</taxon>
    </lineage>
</organism>
<dbReference type="SUPFAM" id="SSF50249">
    <property type="entry name" value="Nucleic acid-binding proteins"/>
    <property type="match status" value="1"/>
</dbReference>
<feature type="binding site" evidence="10">
    <location>
        <position position="249"/>
    </location>
    <ligand>
        <name>Zn(2+)</name>
        <dbReference type="ChEBI" id="CHEBI:29105"/>
    </ligand>
</feature>
<evidence type="ECO:0000256" key="9">
    <source>
        <dbReference type="ARBA" id="ARBA00023134"/>
    </source>
</evidence>
<evidence type="ECO:0000256" key="5">
    <source>
        <dbReference type="ARBA" id="ARBA00022741"/>
    </source>
</evidence>
<dbReference type="InterPro" id="IPR010914">
    <property type="entry name" value="RsgA_GTPase_dom"/>
</dbReference>
<keyword evidence="14" id="KW-1185">Reference proteome</keyword>
<evidence type="ECO:0000256" key="8">
    <source>
        <dbReference type="ARBA" id="ARBA00022884"/>
    </source>
</evidence>
<evidence type="ECO:0000256" key="3">
    <source>
        <dbReference type="ARBA" id="ARBA00022723"/>
    </source>
</evidence>
<dbReference type="AlphaFoldDB" id="A0A6M0R763"/>
<dbReference type="GO" id="GO:0005525">
    <property type="term" value="F:GTP binding"/>
    <property type="evidence" value="ECO:0007669"/>
    <property type="project" value="UniProtKB-UniRule"/>
</dbReference>
<dbReference type="GO" id="GO:0019843">
    <property type="term" value="F:rRNA binding"/>
    <property type="evidence" value="ECO:0007669"/>
    <property type="project" value="UniProtKB-KW"/>
</dbReference>
<accession>A0A6M0R763</accession>
<keyword evidence="2 10" id="KW-0690">Ribosome biogenesis</keyword>
<dbReference type="HAMAP" id="MF_01820">
    <property type="entry name" value="GTPase_RsgA"/>
    <property type="match status" value="1"/>
</dbReference>
<feature type="binding site" evidence="10">
    <location>
        <begin position="112"/>
        <end position="115"/>
    </location>
    <ligand>
        <name>GTP</name>
        <dbReference type="ChEBI" id="CHEBI:37565"/>
    </ligand>
</feature>
<dbReference type="RefSeq" id="WP_163248321.1">
    <property type="nucleotide sequence ID" value="NZ_SXDP01000001.1"/>
</dbReference>
<dbReference type="SUPFAM" id="SSF52540">
    <property type="entry name" value="P-loop containing nucleoside triphosphate hydrolases"/>
    <property type="match status" value="1"/>
</dbReference>
<feature type="binding site" evidence="10">
    <location>
        <begin position="163"/>
        <end position="171"/>
    </location>
    <ligand>
        <name>GTP</name>
        <dbReference type="ChEBI" id="CHEBI:37565"/>
    </ligand>
</feature>
<sequence length="291" mass="33098">MKGTIIKGIGGFYYVKINDSDEIIECKARGKFRHTELTPMIGDNVDITVENNKGIIDNIYKRKTELIRPAVANVTQALVVFSLKNPNINIDLLNKFLILCEYNNLRAIVCFNKVDLVDEKDYKKVTDIIEKANYDIIFLNAKEGLGIDKIKEKIKGNITVLCGPSGVGKSTILNKITGKETMVTGDISEKLKRGKHTTRHSELIYADEGLIVDTPGFSSLNINFIQKDELQYCMPEFKEFIGNCKYISCVHHKEPSCAIKEAVEHGIIHEERYKFYIKTLEETMIRGNKKW</sequence>
<dbReference type="Pfam" id="PF03193">
    <property type="entry name" value="RsgA_GTPase"/>
    <property type="match status" value="1"/>
</dbReference>
<evidence type="ECO:0000259" key="12">
    <source>
        <dbReference type="PROSITE" id="PS51721"/>
    </source>
</evidence>
<keyword evidence="3 10" id="KW-0479">Metal-binding</keyword>
<evidence type="ECO:0000256" key="7">
    <source>
        <dbReference type="ARBA" id="ARBA00022833"/>
    </source>
</evidence>
<keyword evidence="8 10" id="KW-0694">RNA-binding</keyword>
<evidence type="ECO:0000256" key="2">
    <source>
        <dbReference type="ARBA" id="ARBA00022517"/>
    </source>
</evidence>
<evidence type="ECO:0000259" key="11">
    <source>
        <dbReference type="PROSITE" id="PS50936"/>
    </source>
</evidence>
<dbReference type="CDD" id="cd01854">
    <property type="entry name" value="YjeQ_EngC"/>
    <property type="match status" value="1"/>
</dbReference>
<dbReference type="Gene3D" id="1.10.40.50">
    <property type="entry name" value="Probable gtpase engc, domain 3"/>
    <property type="match status" value="1"/>
</dbReference>
<evidence type="ECO:0000256" key="6">
    <source>
        <dbReference type="ARBA" id="ARBA00022801"/>
    </source>
</evidence>
<dbReference type="Proteomes" id="UP000473885">
    <property type="component" value="Unassembled WGS sequence"/>
</dbReference>
<dbReference type="Pfam" id="PF16745">
    <property type="entry name" value="RsgA_N"/>
    <property type="match status" value="1"/>
</dbReference>
<feature type="binding site" evidence="10">
    <location>
        <position position="251"/>
    </location>
    <ligand>
        <name>Zn(2+)</name>
        <dbReference type="ChEBI" id="CHEBI:29105"/>
    </ligand>
</feature>
<dbReference type="GO" id="GO:0005737">
    <property type="term" value="C:cytoplasm"/>
    <property type="evidence" value="ECO:0007669"/>
    <property type="project" value="UniProtKB-SubCell"/>
</dbReference>
<feature type="domain" description="EngC GTPase" evidence="11">
    <location>
        <begin position="72"/>
        <end position="218"/>
    </location>
</feature>
<evidence type="ECO:0000313" key="13">
    <source>
        <dbReference type="EMBL" id="NEZ46015.1"/>
    </source>
</evidence>
<dbReference type="NCBIfam" id="TIGR00157">
    <property type="entry name" value="ribosome small subunit-dependent GTPase A"/>
    <property type="match status" value="1"/>
</dbReference>
<comment type="function">
    <text evidence="10">One of several proteins that assist in the late maturation steps of the functional core of the 30S ribosomal subunit. Helps release RbfA from mature subunits. May play a role in the assembly of ribosomal proteins into the subunit. Circularly permuted GTPase that catalyzes slow GTP hydrolysis, GTPase activity is stimulated by the 30S ribosomal subunit.</text>
</comment>
<feature type="binding site" evidence="10">
    <location>
        <position position="244"/>
    </location>
    <ligand>
        <name>Zn(2+)</name>
        <dbReference type="ChEBI" id="CHEBI:29105"/>
    </ligand>
</feature>
<keyword evidence="5 10" id="KW-0547">Nucleotide-binding</keyword>
<evidence type="ECO:0000256" key="1">
    <source>
        <dbReference type="ARBA" id="ARBA00022490"/>
    </source>
</evidence>
<dbReference type="Gene3D" id="3.40.50.300">
    <property type="entry name" value="P-loop containing nucleotide triphosphate hydrolases"/>
    <property type="match status" value="1"/>
</dbReference>
<reference evidence="13 14" key="1">
    <citation type="submission" date="2019-04" db="EMBL/GenBank/DDBJ databases">
        <title>Genome sequencing of Clostridium botulinum Groups I-IV and Clostridium butyricum.</title>
        <authorList>
            <person name="Brunt J."/>
            <person name="Van Vliet A.H.M."/>
            <person name="Stringer S.C."/>
            <person name="Carter A.T."/>
            <person name="Peck M.W."/>
        </authorList>
    </citation>
    <scope>NUCLEOTIDE SEQUENCE [LARGE SCALE GENOMIC DNA]</scope>
    <source>
        <strain evidence="13 14">IFR 18/094</strain>
    </source>
</reference>
<comment type="subunit">
    <text evidence="10">Monomer. Associates with 30S ribosomal subunit, binds 16S rRNA.</text>
</comment>
<comment type="caution">
    <text evidence="13">The sequence shown here is derived from an EMBL/GenBank/DDBJ whole genome shotgun (WGS) entry which is preliminary data.</text>
</comment>
<keyword evidence="1 10" id="KW-0963">Cytoplasm</keyword>
<evidence type="ECO:0000256" key="4">
    <source>
        <dbReference type="ARBA" id="ARBA00022730"/>
    </source>
</evidence>
<dbReference type="PANTHER" id="PTHR32120">
    <property type="entry name" value="SMALL RIBOSOMAL SUBUNIT BIOGENESIS GTPASE RSGA"/>
    <property type="match status" value="1"/>
</dbReference>
<dbReference type="EC" id="3.6.1.-" evidence="10"/>
<keyword evidence="9 10" id="KW-0342">GTP-binding</keyword>
<dbReference type="EMBL" id="SXDP01000001">
    <property type="protein sequence ID" value="NEZ46015.1"/>
    <property type="molecule type" value="Genomic_DNA"/>
</dbReference>